<proteinExistence type="predicted"/>
<feature type="region of interest" description="Disordered" evidence="1">
    <location>
        <begin position="1"/>
        <end position="37"/>
    </location>
</feature>
<keyword evidence="3" id="KW-1185">Reference proteome</keyword>
<gene>
    <name evidence="2" type="ORF">Mterra_03836</name>
</gene>
<name>A0A399DX74_9DEIN</name>
<evidence type="ECO:0000313" key="2">
    <source>
        <dbReference type="EMBL" id="RIH76795.1"/>
    </source>
</evidence>
<organism evidence="2 3">
    <name type="scientific">Calidithermus terrae</name>
    <dbReference type="NCBI Taxonomy" id="1408545"/>
    <lineage>
        <taxon>Bacteria</taxon>
        <taxon>Thermotogati</taxon>
        <taxon>Deinococcota</taxon>
        <taxon>Deinococci</taxon>
        <taxon>Thermales</taxon>
        <taxon>Thermaceae</taxon>
        <taxon>Calidithermus</taxon>
    </lineage>
</organism>
<dbReference type="AlphaFoldDB" id="A0A399DX74"/>
<accession>A0A399DX74</accession>
<evidence type="ECO:0000313" key="3">
    <source>
        <dbReference type="Proteomes" id="UP000265715"/>
    </source>
</evidence>
<protein>
    <submittedName>
        <fullName evidence="2">Uncharacterized protein</fullName>
    </submittedName>
</protein>
<dbReference type="EMBL" id="QXDL01000306">
    <property type="protein sequence ID" value="RIH76795.1"/>
    <property type="molecule type" value="Genomic_DNA"/>
</dbReference>
<feature type="compositionally biased region" description="Gly residues" evidence="1">
    <location>
        <begin position="1"/>
        <end position="19"/>
    </location>
</feature>
<sequence length="131" mass="13588">MPGGGGGVCRSPGRSGGRPCGILEPLEGPPEAGNPLVRRPLQRRGAFRLELPASAPPREEALQGLPSLKAWKGFYEVGFLSGSAMPELTLRCGDGEAVAVRLEQPFNALAVAGDPASPGGLRVVQYSTNPN</sequence>
<comment type="caution">
    <text evidence="2">The sequence shown here is derived from an EMBL/GenBank/DDBJ whole genome shotgun (WGS) entry which is preliminary data.</text>
</comment>
<reference evidence="2 3" key="1">
    <citation type="submission" date="2018-08" db="EMBL/GenBank/DDBJ databases">
        <title>Meiothermus terrae DSM 26712 genome sequencing project.</title>
        <authorList>
            <person name="Da Costa M.S."/>
            <person name="Albuquerque L."/>
            <person name="Raposo P."/>
            <person name="Froufe H.J.C."/>
            <person name="Barroso C.S."/>
            <person name="Egas C."/>
        </authorList>
    </citation>
    <scope>NUCLEOTIDE SEQUENCE [LARGE SCALE GENOMIC DNA]</scope>
    <source>
        <strain evidence="2 3">DSM 26712</strain>
    </source>
</reference>
<dbReference type="Proteomes" id="UP000265715">
    <property type="component" value="Unassembled WGS sequence"/>
</dbReference>
<evidence type="ECO:0000256" key="1">
    <source>
        <dbReference type="SAM" id="MobiDB-lite"/>
    </source>
</evidence>